<dbReference type="Pfam" id="PF08544">
    <property type="entry name" value="GHMP_kinases_C"/>
    <property type="match status" value="1"/>
</dbReference>
<keyword evidence="7 9" id="KW-0067">ATP-binding</keyword>
<dbReference type="InterPro" id="IPR006204">
    <property type="entry name" value="GHMP_kinase_N_dom"/>
</dbReference>
<dbReference type="HAMAP" id="MF_00061">
    <property type="entry name" value="IspE"/>
    <property type="match status" value="1"/>
</dbReference>
<dbReference type="NCBIfam" id="NF002870">
    <property type="entry name" value="PRK03188.1"/>
    <property type="match status" value="1"/>
</dbReference>
<evidence type="ECO:0000256" key="10">
    <source>
        <dbReference type="SAM" id="MobiDB-lite"/>
    </source>
</evidence>
<dbReference type="InterPro" id="IPR004424">
    <property type="entry name" value="IspE"/>
</dbReference>
<dbReference type="Gene3D" id="3.30.70.890">
    <property type="entry name" value="GHMP kinase, C-terminal domain"/>
    <property type="match status" value="1"/>
</dbReference>
<keyword evidence="14" id="KW-1185">Reference proteome</keyword>
<keyword evidence="4 9" id="KW-0808">Transferase</keyword>
<protein>
    <recommendedName>
        <fullName evidence="3 9">4-diphosphocytidyl-2-C-methyl-D-erythritol kinase</fullName>
        <shortName evidence="9">CMK</shortName>
        <ecNumber evidence="2 9">2.7.1.148</ecNumber>
    </recommendedName>
    <alternativeName>
        <fullName evidence="8 9">4-(cytidine-5'-diphospho)-2-C-methyl-D-erythritol kinase</fullName>
    </alternativeName>
</protein>
<dbReference type="Pfam" id="PF00288">
    <property type="entry name" value="GHMP_kinases_N"/>
    <property type="match status" value="1"/>
</dbReference>
<dbReference type="Gene3D" id="3.30.230.10">
    <property type="match status" value="1"/>
</dbReference>
<evidence type="ECO:0000256" key="7">
    <source>
        <dbReference type="ARBA" id="ARBA00022840"/>
    </source>
</evidence>
<dbReference type="PANTHER" id="PTHR43527:SF2">
    <property type="entry name" value="4-DIPHOSPHOCYTIDYL-2-C-METHYL-D-ERYTHRITOL KINASE, CHLOROPLASTIC"/>
    <property type="match status" value="1"/>
</dbReference>
<dbReference type="InterPro" id="IPR013750">
    <property type="entry name" value="GHMP_kinase_C_dom"/>
</dbReference>
<sequence length="338" mass="34424">MSARFASVTARAHGKINPYLEVGDLMEDGYHDLVTVFQSLAVAETVTLTVLSDGSEYTVDITGPYADEDIPRDASNLALAAVLRLSEATGVHIPVAVTIDKHVPVAGGMGGGSADAAAALLAYSHLIGGVDEDLLAEVASALGADVPFALHGGTMLGTGHGDDLTPVLTRGTYHWVLATSTGMLSTPAVYRKLDELRAARSEGFDPAVDGTPEVHGTSEAPRASAAEPADAAPVLAALAHGDPAALAEAVHNDMTDAAVALLPDVAHVMGTGIRAGALRALVSGSGPTVGFLVADDRHALDIAVLLSASRGVRHVVRTHGPASGAEILAARPWEPSGD</sequence>
<reference evidence="14" key="1">
    <citation type="journal article" date="2019" name="Int. J. Syst. Evol. Microbiol.">
        <title>The Global Catalogue of Microorganisms (GCM) 10K type strain sequencing project: providing services to taxonomists for standard genome sequencing and annotation.</title>
        <authorList>
            <consortium name="The Broad Institute Genomics Platform"/>
            <consortium name="The Broad Institute Genome Sequencing Center for Infectious Disease"/>
            <person name="Wu L."/>
            <person name="Ma J."/>
        </authorList>
    </citation>
    <scope>NUCLEOTIDE SEQUENCE [LARGE SCALE GENOMIC DNA]</scope>
    <source>
        <strain evidence="14">JCM 14546</strain>
    </source>
</reference>
<feature type="region of interest" description="Disordered" evidence="10">
    <location>
        <begin position="203"/>
        <end position="227"/>
    </location>
</feature>
<comment type="similarity">
    <text evidence="1 9">Belongs to the GHMP kinase family. IspE subfamily.</text>
</comment>
<gene>
    <name evidence="9" type="primary">ispE</name>
    <name evidence="13" type="ORF">GCM10009755_06580</name>
</gene>
<keyword evidence="9" id="KW-0414">Isoprene biosynthesis</keyword>
<evidence type="ECO:0000256" key="1">
    <source>
        <dbReference type="ARBA" id="ARBA00009684"/>
    </source>
</evidence>
<comment type="caution">
    <text evidence="13">The sequence shown here is derived from an EMBL/GenBank/DDBJ whole genome shotgun (WGS) entry which is preliminary data.</text>
</comment>
<evidence type="ECO:0000313" key="13">
    <source>
        <dbReference type="EMBL" id="GAA2001027.1"/>
    </source>
</evidence>
<evidence type="ECO:0000256" key="2">
    <source>
        <dbReference type="ARBA" id="ARBA00012052"/>
    </source>
</evidence>
<keyword evidence="5 9" id="KW-0547">Nucleotide-binding</keyword>
<evidence type="ECO:0000256" key="8">
    <source>
        <dbReference type="ARBA" id="ARBA00032554"/>
    </source>
</evidence>
<comment type="pathway">
    <text evidence="9">Isoprenoid biosynthesis; isopentenyl diphosphate biosynthesis via DXP pathway; isopentenyl diphosphate from 1-deoxy-D-xylulose 5-phosphate: step 3/6.</text>
</comment>
<dbReference type="RefSeq" id="WP_344306933.1">
    <property type="nucleotide sequence ID" value="NZ_BAAANO010000005.1"/>
</dbReference>
<name>A0ABP5EP18_9MICO</name>
<evidence type="ECO:0000259" key="12">
    <source>
        <dbReference type="Pfam" id="PF08544"/>
    </source>
</evidence>
<dbReference type="InterPro" id="IPR036554">
    <property type="entry name" value="GHMP_kinase_C_sf"/>
</dbReference>
<evidence type="ECO:0000256" key="3">
    <source>
        <dbReference type="ARBA" id="ARBA00017473"/>
    </source>
</evidence>
<dbReference type="PANTHER" id="PTHR43527">
    <property type="entry name" value="4-DIPHOSPHOCYTIDYL-2-C-METHYL-D-ERYTHRITOL KINASE, CHLOROPLASTIC"/>
    <property type="match status" value="1"/>
</dbReference>
<comment type="catalytic activity">
    <reaction evidence="9">
        <text>4-CDP-2-C-methyl-D-erythritol + ATP = 4-CDP-2-C-methyl-D-erythritol 2-phosphate + ADP + H(+)</text>
        <dbReference type="Rhea" id="RHEA:18437"/>
        <dbReference type="ChEBI" id="CHEBI:15378"/>
        <dbReference type="ChEBI" id="CHEBI:30616"/>
        <dbReference type="ChEBI" id="CHEBI:57823"/>
        <dbReference type="ChEBI" id="CHEBI:57919"/>
        <dbReference type="ChEBI" id="CHEBI:456216"/>
        <dbReference type="EC" id="2.7.1.148"/>
    </reaction>
</comment>
<dbReference type="SUPFAM" id="SSF54211">
    <property type="entry name" value="Ribosomal protein S5 domain 2-like"/>
    <property type="match status" value="1"/>
</dbReference>
<evidence type="ECO:0000256" key="4">
    <source>
        <dbReference type="ARBA" id="ARBA00022679"/>
    </source>
</evidence>
<accession>A0ABP5EP18</accession>
<keyword evidence="6 9" id="KW-0418">Kinase</keyword>
<evidence type="ECO:0000256" key="6">
    <source>
        <dbReference type="ARBA" id="ARBA00022777"/>
    </source>
</evidence>
<feature type="domain" description="GHMP kinase N-terminal" evidence="11">
    <location>
        <begin position="76"/>
        <end position="153"/>
    </location>
</feature>
<proteinExistence type="inferred from homology"/>
<dbReference type="PIRSF" id="PIRSF010376">
    <property type="entry name" value="IspE"/>
    <property type="match status" value="1"/>
</dbReference>
<feature type="active site" evidence="9">
    <location>
        <position position="145"/>
    </location>
</feature>
<evidence type="ECO:0000259" key="11">
    <source>
        <dbReference type="Pfam" id="PF00288"/>
    </source>
</evidence>
<dbReference type="InterPro" id="IPR020568">
    <property type="entry name" value="Ribosomal_Su5_D2-typ_SF"/>
</dbReference>
<organism evidence="13 14">
    <name type="scientific">Brevibacterium samyangense</name>
    <dbReference type="NCBI Taxonomy" id="366888"/>
    <lineage>
        <taxon>Bacteria</taxon>
        <taxon>Bacillati</taxon>
        <taxon>Actinomycetota</taxon>
        <taxon>Actinomycetes</taxon>
        <taxon>Micrococcales</taxon>
        <taxon>Brevibacteriaceae</taxon>
        <taxon>Brevibacterium</taxon>
    </lineage>
</organism>
<dbReference type="EC" id="2.7.1.148" evidence="2 9"/>
<evidence type="ECO:0000256" key="9">
    <source>
        <dbReference type="HAMAP-Rule" id="MF_00061"/>
    </source>
</evidence>
<feature type="binding site" evidence="9">
    <location>
        <begin position="104"/>
        <end position="114"/>
    </location>
    <ligand>
        <name>ATP</name>
        <dbReference type="ChEBI" id="CHEBI:30616"/>
    </ligand>
</feature>
<feature type="compositionally biased region" description="Low complexity" evidence="10">
    <location>
        <begin position="218"/>
        <end position="227"/>
    </location>
</feature>
<dbReference type="InterPro" id="IPR014721">
    <property type="entry name" value="Ribsml_uS5_D2-typ_fold_subgr"/>
</dbReference>
<dbReference type="GO" id="GO:0016301">
    <property type="term" value="F:kinase activity"/>
    <property type="evidence" value="ECO:0007669"/>
    <property type="project" value="UniProtKB-KW"/>
</dbReference>
<comment type="function">
    <text evidence="9">Catalyzes the phosphorylation of the position 2 hydroxy group of 4-diphosphocytidyl-2C-methyl-D-erythritol.</text>
</comment>
<feature type="domain" description="GHMP kinase C-terminal" evidence="12">
    <location>
        <begin position="235"/>
        <end position="302"/>
    </location>
</feature>
<dbReference type="SUPFAM" id="SSF55060">
    <property type="entry name" value="GHMP Kinase, C-terminal domain"/>
    <property type="match status" value="1"/>
</dbReference>
<dbReference type="Proteomes" id="UP001500755">
    <property type="component" value="Unassembled WGS sequence"/>
</dbReference>
<feature type="active site" evidence="9">
    <location>
        <position position="15"/>
    </location>
</feature>
<dbReference type="EMBL" id="BAAANO010000005">
    <property type="protein sequence ID" value="GAA2001027.1"/>
    <property type="molecule type" value="Genomic_DNA"/>
</dbReference>
<evidence type="ECO:0000313" key="14">
    <source>
        <dbReference type="Proteomes" id="UP001500755"/>
    </source>
</evidence>
<evidence type="ECO:0000256" key="5">
    <source>
        <dbReference type="ARBA" id="ARBA00022741"/>
    </source>
</evidence>